<evidence type="ECO:0000256" key="6">
    <source>
        <dbReference type="ARBA" id="ARBA00022741"/>
    </source>
</evidence>
<keyword evidence="9" id="KW-0406">Ion transport</keyword>
<dbReference type="InterPro" id="IPR003439">
    <property type="entry name" value="ABC_transporter-like_ATP-bd"/>
</dbReference>
<dbReference type="Pfam" id="PF00005">
    <property type="entry name" value="ABC_tran"/>
    <property type="match status" value="1"/>
</dbReference>
<comment type="subcellular location">
    <subcellularLocation>
        <location evidence="1">Cell membrane</location>
        <topology evidence="1">Peripheral membrane protein</topology>
    </subcellularLocation>
</comment>
<dbReference type="EMBL" id="FOSK01000011">
    <property type="protein sequence ID" value="SFK89239.1"/>
    <property type="molecule type" value="Genomic_DNA"/>
</dbReference>
<comment type="similarity">
    <text evidence="2">Belongs to the ABC transporter superfamily.</text>
</comment>
<feature type="domain" description="ABC transporter" evidence="11">
    <location>
        <begin position="1"/>
        <end position="237"/>
    </location>
</feature>
<dbReference type="GO" id="GO:0005524">
    <property type="term" value="F:ATP binding"/>
    <property type="evidence" value="ECO:0007669"/>
    <property type="project" value="UniProtKB-KW"/>
</dbReference>
<keyword evidence="7 12" id="KW-0067">ATP-binding</keyword>
<protein>
    <submittedName>
        <fullName evidence="12">Iron complex transport system ATP-binding protein</fullName>
    </submittedName>
</protein>
<gene>
    <name evidence="12" type="ORF">SAMN04488518_11110</name>
</gene>
<evidence type="ECO:0000256" key="3">
    <source>
        <dbReference type="ARBA" id="ARBA00022448"/>
    </source>
</evidence>
<dbReference type="InterPro" id="IPR051535">
    <property type="entry name" value="Siderophore_ABC-ATPase"/>
</dbReference>
<dbReference type="RefSeq" id="WP_093521905.1">
    <property type="nucleotide sequence ID" value="NZ_FOSK01000011.1"/>
</dbReference>
<dbReference type="PANTHER" id="PTHR42771">
    <property type="entry name" value="IRON(3+)-HYDROXAMATE IMPORT ATP-BINDING PROTEIN FHUC"/>
    <property type="match status" value="1"/>
</dbReference>
<sequence length="254" mass="27767">MSIVLANVISGYEEFMLKSINLTIQKGSYAALIGPNGCGKSTLLKTIGQITKLKSGSITVDDQEIHRLPAKTVARQIAFLPQSPVVPTGISVEQLVGYGRAPHQSLLGIRSRRDVEIVEEALCTSGLYTFKDRALKDLSGGQRQRAFIAMCLAQDTPYIMLDEPTSYLDIRYQYETLDLLQQLNSQGRTVVVVLHDIAQASRYADHLVVMRDGAIFAEGTPHEVVSPSLVSSVYEINTSVYADPVSQTPVVTPV</sequence>
<proteinExistence type="inferred from homology"/>
<keyword evidence="4" id="KW-1003">Cell membrane</keyword>
<keyword evidence="10" id="KW-0472">Membrane</keyword>
<dbReference type="PANTHER" id="PTHR42771:SF2">
    <property type="entry name" value="IRON(3+)-HYDROXAMATE IMPORT ATP-BINDING PROTEIN FHUC"/>
    <property type="match status" value="1"/>
</dbReference>
<evidence type="ECO:0000256" key="1">
    <source>
        <dbReference type="ARBA" id="ARBA00004202"/>
    </source>
</evidence>
<dbReference type="SUPFAM" id="SSF52540">
    <property type="entry name" value="P-loop containing nucleoside triphosphate hydrolases"/>
    <property type="match status" value="1"/>
</dbReference>
<reference evidence="12 13" key="1">
    <citation type="submission" date="2016-10" db="EMBL/GenBank/DDBJ databases">
        <authorList>
            <person name="Varghese N."/>
            <person name="Submissions S."/>
        </authorList>
    </citation>
    <scope>NUCLEOTIDE SEQUENCE [LARGE SCALE GENOMIC DNA]</scope>
    <source>
        <strain evidence="12 13">DSM 16392</strain>
    </source>
</reference>
<evidence type="ECO:0000256" key="2">
    <source>
        <dbReference type="ARBA" id="ARBA00005417"/>
    </source>
</evidence>
<accession>A0A1I4D8Q1</accession>
<evidence type="ECO:0000256" key="8">
    <source>
        <dbReference type="ARBA" id="ARBA00023004"/>
    </source>
</evidence>
<evidence type="ECO:0000256" key="9">
    <source>
        <dbReference type="ARBA" id="ARBA00023065"/>
    </source>
</evidence>
<dbReference type="PROSITE" id="PS00211">
    <property type="entry name" value="ABC_TRANSPORTER_1"/>
    <property type="match status" value="1"/>
</dbReference>
<dbReference type="PROSITE" id="PS50893">
    <property type="entry name" value="ABC_TRANSPORTER_2"/>
    <property type="match status" value="1"/>
</dbReference>
<evidence type="ECO:0000259" key="11">
    <source>
        <dbReference type="PROSITE" id="PS50893"/>
    </source>
</evidence>
<evidence type="ECO:0000256" key="5">
    <source>
        <dbReference type="ARBA" id="ARBA00022496"/>
    </source>
</evidence>
<keyword evidence="3" id="KW-0813">Transport</keyword>
<keyword evidence="13" id="KW-1185">Reference proteome</keyword>
<dbReference type="InterPro" id="IPR027417">
    <property type="entry name" value="P-loop_NTPase"/>
</dbReference>
<dbReference type="InterPro" id="IPR003593">
    <property type="entry name" value="AAA+_ATPase"/>
</dbReference>
<keyword evidence="8" id="KW-0408">Iron</keyword>
<dbReference type="Gene3D" id="3.40.50.300">
    <property type="entry name" value="P-loop containing nucleotide triphosphate hydrolases"/>
    <property type="match status" value="1"/>
</dbReference>
<keyword evidence="6" id="KW-0547">Nucleotide-binding</keyword>
<organism evidence="12 13">
    <name type="scientific">Pseudovibrio ascidiaceicola</name>
    <dbReference type="NCBI Taxonomy" id="285279"/>
    <lineage>
        <taxon>Bacteria</taxon>
        <taxon>Pseudomonadati</taxon>
        <taxon>Pseudomonadota</taxon>
        <taxon>Alphaproteobacteria</taxon>
        <taxon>Hyphomicrobiales</taxon>
        <taxon>Stappiaceae</taxon>
        <taxon>Pseudovibrio</taxon>
    </lineage>
</organism>
<dbReference type="Proteomes" id="UP000199598">
    <property type="component" value="Unassembled WGS sequence"/>
</dbReference>
<evidence type="ECO:0000256" key="10">
    <source>
        <dbReference type="ARBA" id="ARBA00023136"/>
    </source>
</evidence>
<evidence type="ECO:0000256" key="4">
    <source>
        <dbReference type="ARBA" id="ARBA00022475"/>
    </source>
</evidence>
<dbReference type="SMART" id="SM00382">
    <property type="entry name" value="AAA"/>
    <property type="match status" value="1"/>
</dbReference>
<dbReference type="CDD" id="cd03214">
    <property type="entry name" value="ABC_Iron-Siderophores_B12_Hemin"/>
    <property type="match status" value="1"/>
</dbReference>
<evidence type="ECO:0000313" key="12">
    <source>
        <dbReference type="EMBL" id="SFK89239.1"/>
    </source>
</evidence>
<keyword evidence="5" id="KW-0410">Iron transport</keyword>
<name>A0A1I4D8Q1_9HYPH</name>
<dbReference type="InterPro" id="IPR017871">
    <property type="entry name" value="ABC_transporter-like_CS"/>
</dbReference>
<evidence type="ECO:0000313" key="13">
    <source>
        <dbReference type="Proteomes" id="UP000199598"/>
    </source>
</evidence>
<comment type="caution">
    <text evidence="12">The sequence shown here is derived from an EMBL/GenBank/DDBJ whole genome shotgun (WGS) entry which is preliminary data.</text>
</comment>
<evidence type="ECO:0000256" key="7">
    <source>
        <dbReference type="ARBA" id="ARBA00022840"/>
    </source>
</evidence>